<evidence type="ECO:0000256" key="3">
    <source>
        <dbReference type="SAM" id="Phobius"/>
    </source>
</evidence>
<evidence type="ECO:0000313" key="5">
    <source>
        <dbReference type="Proteomes" id="UP000782880"/>
    </source>
</evidence>
<organism evidence="4 5">
    <name type="scientific">Subdoligranulum variabile</name>
    <dbReference type="NCBI Taxonomy" id="214851"/>
    <lineage>
        <taxon>Bacteria</taxon>
        <taxon>Bacillati</taxon>
        <taxon>Bacillota</taxon>
        <taxon>Clostridia</taxon>
        <taxon>Eubacteriales</taxon>
        <taxon>Oscillospiraceae</taxon>
        <taxon>Subdoligranulum</taxon>
    </lineage>
</organism>
<sequence length="243" mass="27361">MHNPHRPYGLLVVAFALLGIGAAVLLYPRWTAWQYSCQVTEQHTRFSSQVTPAAKESNSLLDQLYQELQRRNQTLYETNQADLRDPFSYEEPGVSLAEYGLQDDIIGFVQIPALDLELPIVLGANEEHLKQGAAHLTQTSYPIGGENTNCVLAAHRGYYKAPMLREVERLQIGDTVYVQNFRETLTYTVEELRIIDPTDVDALLIQPGRDLLTLVTCHPLGGNSQRYVVYCVRNTSEADHTAQ</sequence>
<evidence type="ECO:0000256" key="1">
    <source>
        <dbReference type="ARBA" id="ARBA00022801"/>
    </source>
</evidence>
<feature type="active site" description="Proton donor/acceptor" evidence="2">
    <location>
        <position position="155"/>
    </location>
</feature>
<dbReference type="Proteomes" id="UP000782880">
    <property type="component" value="Unassembled WGS sequence"/>
</dbReference>
<reference evidence="4" key="2">
    <citation type="submission" date="2021-09" db="EMBL/GenBank/DDBJ databases">
        <authorList>
            <person name="Gilroy R."/>
        </authorList>
    </citation>
    <scope>NUCLEOTIDE SEQUENCE</scope>
    <source>
        <strain evidence="4">ChiBcec21-2208</strain>
    </source>
</reference>
<proteinExistence type="predicted"/>
<dbReference type="GO" id="GO:0016787">
    <property type="term" value="F:hydrolase activity"/>
    <property type="evidence" value="ECO:0007669"/>
    <property type="project" value="UniProtKB-KW"/>
</dbReference>
<dbReference type="InterPro" id="IPR042002">
    <property type="entry name" value="Sortase_C"/>
</dbReference>
<evidence type="ECO:0000256" key="2">
    <source>
        <dbReference type="PIRSR" id="PIRSR605754-1"/>
    </source>
</evidence>
<feature type="active site" description="Acyl-thioester intermediate" evidence="2">
    <location>
        <position position="217"/>
    </location>
</feature>
<dbReference type="EMBL" id="DYVE01000162">
    <property type="protein sequence ID" value="HJG28214.1"/>
    <property type="molecule type" value="Genomic_DNA"/>
</dbReference>
<keyword evidence="3" id="KW-0812">Transmembrane</keyword>
<keyword evidence="1" id="KW-0378">Hydrolase</keyword>
<dbReference type="InterPro" id="IPR023365">
    <property type="entry name" value="Sortase_dom-sf"/>
</dbReference>
<dbReference type="InterPro" id="IPR005754">
    <property type="entry name" value="Sortase"/>
</dbReference>
<accession>A0A921IJB5</accession>
<feature type="transmembrane region" description="Helical" evidence="3">
    <location>
        <begin position="7"/>
        <end position="27"/>
    </location>
</feature>
<reference evidence="4" key="1">
    <citation type="journal article" date="2021" name="PeerJ">
        <title>Extensive microbial diversity within the chicken gut microbiome revealed by metagenomics and culture.</title>
        <authorList>
            <person name="Gilroy R."/>
            <person name="Ravi A."/>
            <person name="Getino M."/>
            <person name="Pursley I."/>
            <person name="Horton D.L."/>
            <person name="Alikhan N.F."/>
            <person name="Baker D."/>
            <person name="Gharbi K."/>
            <person name="Hall N."/>
            <person name="Watson M."/>
            <person name="Adriaenssens E.M."/>
            <person name="Foster-Nyarko E."/>
            <person name="Jarju S."/>
            <person name="Secka A."/>
            <person name="Antonio M."/>
            <person name="Oren A."/>
            <person name="Chaudhuri R.R."/>
            <person name="La Ragione R."/>
            <person name="Hildebrand F."/>
            <person name="Pallen M.J."/>
        </authorList>
    </citation>
    <scope>NUCLEOTIDE SEQUENCE</scope>
    <source>
        <strain evidence="4">ChiBcec21-2208</strain>
    </source>
</reference>
<protein>
    <submittedName>
        <fullName evidence="4">Class C sortase</fullName>
    </submittedName>
</protein>
<dbReference type="Pfam" id="PF04203">
    <property type="entry name" value="Sortase"/>
    <property type="match status" value="1"/>
</dbReference>
<dbReference type="NCBIfam" id="NF033745">
    <property type="entry name" value="class_C_sortase"/>
    <property type="match status" value="1"/>
</dbReference>
<comment type="caution">
    <text evidence="4">The sequence shown here is derived from an EMBL/GenBank/DDBJ whole genome shotgun (WGS) entry which is preliminary data.</text>
</comment>
<evidence type="ECO:0000313" key="4">
    <source>
        <dbReference type="EMBL" id="HJG28214.1"/>
    </source>
</evidence>
<dbReference type="AlphaFoldDB" id="A0A921IJB5"/>
<name>A0A921IJB5_9FIRM</name>
<gene>
    <name evidence="4" type="ORF">K8V20_06175</name>
</gene>
<dbReference type="SUPFAM" id="SSF63817">
    <property type="entry name" value="Sortase"/>
    <property type="match status" value="1"/>
</dbReference>
<keyword evidence="3" id="KW-0472">Membrane</keyword>
<dbReference type="Gene3D" id="2.40.260.10">
    <property type="entry name" value="Sortase"/>
    <property type="match status" value="1"/>
</dbReference>
<keyword evidence="3" id="KW-1133">Transmembrane helix</keyword>
<dbReference type="NCBIfam" id="TIGR01076">
    <property type="entry name" value="sortase_fam"/>
    <property type="match status" value="1"/>
</dbReference>
<dbReference type="CDD" id="cd05827">
    <property type="entry name" value="Sortase_C"/>
    <property type="match status" value="1"/>
</dbReference>